<dbReference type="Proteomes" id="UP001451571">
    <property type="component" value="Chromosome"/>
</dbReference>
<keyword evidence="2" id="KW-1185">Reference proteome</keyword>
<dbReference type="RefSeq" id="WP_342759505.1">
    <property type="nucleotide sequence ID" value="NZ_CP146256.1"/>
</dbReference>
<dbReference type="EMBL" id="CP146256">
    <property type="protein sequence ID" value="XAH75929.1"/>
    <property type="molecule type" value="Genomic_DNA"/>
</dbReference>
<evidence type="ECO:0000313" key="1">
    <source>
        <dbReference type="EMBL" id="XAH75929.1"/>
    </source>
</evidence>
<sequence length="74" mass="8494">MSNSGKWYACKKDFSVPLLNHKNSKISDFVIEHNSFWWTDSNDKPQVGNVILNTPTMTVEISEKLLLECFTDVT</sequence>
<name>A0ABZ3F388_9FIRM</name>
<accession>A0ABZ3F388</accession>
<reference evidence="1 2" key="1">
    <citation type="submission" date="2024-02" db="EMBL/GenBank/DDBJ databases">
        <title>Bacterial strain from lacustrine sediment.</title>
        <authorList>
            <person name="Petit C."/>
            <person name="Fadhlaoui K."/>
        </authorList>
    </citation>
    <scope>NUCLEOTIDE SEQUENCE [LARGE SCALE GENOMIC DNA]</scope>
    <source>
        <strain evidence="1 2">IPX-CK</strain>
    </source>
</reference>
<gene>
    <name evidence="1" type="ORF">V6984_09280</name>
</gene>
<protein>
    <submittedName>
        <fullName evidence="1">Uncharacterized protein</fullName>
    </submittedName>
</protein>
<organism evidence="1 2">
    <name type="scientific">Kineothrix sedimenti</name>
    <dbReference type="NCBI Taxonomy" id="3123317"/>
    <lineage>
        <taxon>Bacteria</taxon>
        <taxon>Bacillati</taxon>
        <taxon>Bacillota</taxon>
        <taxon>Clostridia</taxon>
        <taxon>Lachnospirales</taxon>
        <taxon>Lachnospiraceae</taxon>
        <taxon>Kineothrix</taxon>
    </lineage>
</organism>
<proteinExistence type="predicted"/>
<evidence type="ECO:0000313" key="2">
    <source>
        <dbReference type="Proteomes" id="UP001451571"/>
    </source>
</evidence>